<organism evidence="2">
    <name type="scientific">Mesembryanthemum crystallinum</name>
    <name type="common">Common ice plant</name>
    <name type="synonym">Cryophytum crystallinum</name>
    <dbReference type="NCBI Taxonomy" id="3544"/>
    <lineage>
        <taxon>Eukaryota</taxon>
        <taxon>Viridiplantae</taxon>
        <taxon>Streptophyta</taxon>
        <taxon>Embryophyta</taxon>
        <taxon>Tracheophyta</taxon>
        <taxon>Spermatophyta</taxon>
        <taxon>Magnoliopsida</taxon>
        <taxon>eudicotyledons</taxon>
        <taxon>Gunneridae</taxon>
        <taxon>Pentapetalae</taxon>
        <taxon>Caryophyllales</taxon>
        <taxon>Aizoaceae</taxon>
        <taxon>Mesembryanthemum</taxon>
        <taxon>Mesembryanthemum subgen. Cryophytum</taxon>
    </lineage>
</organism>
<sequence length="49" mass="5780">MAESRDRGLFSHHKKSDDEEESWLSRARRHPLIMPRKRRSTSILSCSVV</sequence>
<name>O65170_MESCR</name>
<dbReference type="EMBL" id="AF053566">
    <property type="protein sequence ID" value="AAC08403.1"/>
    <property type="molecule type" value="mRNA"/>
</dbReference>
<feature type="region of interest" description="Disordered" evidence="1">
    <location>
        <begin position="1"/>
        <end position="25"/>
    </location>
</feature>
<protein>
    <submittedName>
        <fullName evidence="2">ABA-stress ripening protein homolog</fullName>
    </submittedName>
</protein>
<dbReference type="PIR" id="T12228">
    <property type="entry name" value="T12228"/>
</dbReference>
<reference evidence="2" key="1">
    <citation type="submission" date="1998-03" db="EMBL/GenBank/DDBJ databases">
        <title>An expressed sequence tag from Mesembryanthemum crystallinum homolog to ABA-stress ripening proteins from tomato.</title>
        <authorList>
            <person name="Quigley-Landreau F."/>
            <person name="Michalowski C.B."/>
            <person name="Bohnert H.J."/>
        </authorList>
    </citation>
    <scope>NUCLEOTIDE SEQUENCE</scope>
    <source>
        <tissue evidence="2">Root</tissue>
    </source>
</reference>
<accession>O65170</accession>
<dbReference type="AlphaFoldDB" id="O65170"/>
<proteinExistence type="evidence at transcript level"/>
<evidence type="ECO:0000256" key="1">
    <source>
        <dbReference type="SAM" id="MobiDB-lite"/>
    </source>
</evidence>
<evidence type="ECO:0000313" key="2">
    <source>
        <dbReference type="EMBL" id="AAC08403.1"/>
    </source>
</evidence>